<dbReference type="InterPro" id="IPR000352">
    <property type="entry name" value="Pep_chain_release_fac_I"/>
</dbReference>
<evidence type="ECO:0000259" key="3">
    <source>
        <dbReference type="Pfam" id="PF00472"/>
    </source>
</evidence>
<sequence length="147" mass="16303">MDSHDDATGDLRVSDDVVLPAAALTWRFSRSSGPGGQGVNTADSRVELVVDLAEAPGIPDEARARLLARVPRLIDGTRASVTASEHRSQRRNREAARRRLAAMLREALAPDPPARRPRRPSRGARLRRMEDKRVQSQRKALRRSPSE</sequence>
<dbReference type="PANTHER" id="PTHR47814">
    <property type="entry name" value="PEPTIDYL-TRNA HYDROLASE ARFB"/>
    <property type="match status" value="1"/>
</dbReference>
<evidence type="ECO:0000313" key="5">
    <source>
        <dbReference type="Proteomes" id="UP001199469"/>
    </source>
</evidence>
<feature type="compositionally biased region" description="Basic and acidic residues" evidence="2">
    <location>
        <begin position="84"/>
        <end position="97"/>
    </location>
</feature>
<name>A0ABS8P6D3_9PSEU</name>
<dbReference type="Gene3D" id="3.30.160.20">
    <property type="match status" value="1"/>
</dbReference>
<dbReference type="SUPFAM" id="SSF75620">
    <property type="entry name" value="Release factor"/>
    <property type="match status" value="1"/>
</dbReference>
<keyword evidence="5" id="KW-1185">Reference proteome</keyword>
<dbReference type="RefSeq" id="WP_230731667.1">
    <property type="nucleotide sequence ID" value="NZ_JAJNDB010000001.1"/>
</dbReference>
<comment type="similarity">
    <text evidence="1">Belongs to the prokaryotic/mitochondrial release factor family.</text>
</comment>
<reference evidence="4 5" key="1">
    <citation type="submission" date="2021-11" db="EMBL/GenBank/DDBJ databases">
        <title>Draft genome sequence of Actinomycetospora sp. SF1 isolated from the rhizosphere soil.</title>
        <authorList>
            <person name="Duangmal K."/>
            <person name="Chantavorakit T."/>
        </authorList>
    </citation>
    <scope>NUCLEOTIDE SEQUENCE [LARGE SCALE GENOMIC DNA]</scope>
    <source>
        <strain evidence="4 5">TBRC 5722</strain>
    </source>
</reference>
<dbReference type="GO" id="GO:0004045">
    <property type="term" value="F:peptidyl-tRNA hydrolase activity"/>
    <property type="evidence" value="ECO:0007669"/>
    <property type="project" value="UniProtKB-EC"/>
</dbReference>
<evidence type="ECO:0000313" key="4">
    <source>
        <dbReference type="EMBL" id="MCD2193477.1"/>
    </source>
</evidence>
<evidence type="ECO:0000256" key="1">
    <source>
        <dbReference type="ARBA" id="ARBA00010835"/>
    </source>
</evidence>
<dbReference type="Proteomes" id="UP001199469">
    <property type="component" value="Unassembled WGS sequence"/>
</dbReference>
<gene>
    <name evidence="4" type="primary">arfB</name>
    <name evidence="4" type="ORF">LQ327_08785</name>
</gene>
<dbReference type="Pfam" id="PF00472">
    <property type="entry name" value="RF-1"/>
    <property type="match status" value="1"/>
</dbReference>
<feature type="compositionally biased region" description="Basic residues" evidence="2">
    <location>
        <begin position="115"/>
        <end position="126"/>
    </location>
</feature>
<feature type="compositionally biased region" description="Basic residues" evidence="2">
    <location>
        <begin position="135"/>
        <end position="147"/>
    </location>
</feature>
<feature type="region of interest" description="Disordered" evidence="2">
    <location>
        <begin position="76"/>
        <end position="147"/>
    </location>
</feature>
<dbReference type="EC" id="3.1.1.29" evidence="4"/>
<dbReference type="NCBIfam" id="NF006718">
    <property type="entry name" value="PRK09256.1"/>
    <property type="match status" value="1"/>
</dbReference>
<comment type="caution">
    <text evidence="4">The sequence shown here is derived from an EMBL/GenBank/DDBJ whole genome shotgun (WGS) entry which is preliminary data.</text>
</comment>
<feature type="domain" description="Prokaryotic-type class I peptide chain release factors" evidence="3">
    <location>
        <begin position="17"/>
        <end position="139"/>
    </location>
</feature>
<protein>
    <submittedName>
        <fullName evidence="4">Aminoacyl-tRNA hydrolase</fullName>
        <ecNumber evidence="4">3.1.1.29</ecNumber>
    </submittedName>
</protein>
<dbReference type="EMBL" id="JAJNDB010000001">
    <property type="protein sequence ID" value="MCD2193477.1"/>
    <property type="molecule type" value="Genomic_DNA"/>
</dbReference>
<organism evidence="4 5">
    <name type="scientific">Actinomycetospora endophytica</name>
    <dbReference type="NCBI Taxonomy" id="2291215"/>
    <lineage>
        <taxon>Bacteria</taxon>
        <taxon>Bacillati</taxon>
        <taxon>Actinomycetota</taxon>
        <taxon>Actinomycetes</taxon>
        <taxon>Pseudonocardiales</taxon>
        <taxon>Pseudonocardiaceae</taxon>
        <taxon>Actinomycetospora</taxon>
    </lineage>
</organism>
<dbReference type="PANTHER" id="PTHR47814:SF1">
    <property type="entry name" value="PEPTIDYL-TRNA HYDROLASE ARFB"/>
    <property type="match status" value="1"/>
</dbReference>
<proteinExistence type="inferred from homology"/>
<accession>A0ABS8P6D3</accession>
<keyword evidence="4" id="KW-0378">Hydrolase</keyword>
<evidence type="ECO:0000256" key="2">
    <source>
        <dbReference type="SAM" id="MobiDB-lite"/>
    </source>
</evidence>
<dbReference type="InterPro" id="IPR045853">
    <property type="entry name" value="Pep_chain_release_fac_I_sf"/>
</dbReference>